<organism evidence="2 3">
    <name type="scientific">Psychromonas ingrahamii (strain DSM 17664 / CCUG 51855 / 37)</name>
    <dbReference type="NCBI Taxonomy" id="357804"/>
    <lineage>
        <taxon>Bacteria</taxon>
        <taxon>Pseudomonadati</taxon>
        <taxon>Pseudomonadota</taxon>
        <taxon>Gammaproteobacteria</taxon>
        <taxon>Alteromonadales</taxon>
        <taxon>Psychromonadaceae</taxon>
        <taxon>Psychromonas</taxon>
    </lineage>
</organism>
<dbReference type="InterPro" id="IPR016147">
    <property type="entry name" value="Pili_assmbl_chaperone_N"/>
</dbReference>
<dbReference type="RefSeq" id="WP_011771318.1">
    <property type="nucleotide sequence ID" value="NC_008709.1"/>
</dbReference>
<dbReference type="EMBL" id="CP000510">
    <property type="protein sequence ID" value="ABM04764.1"/>
    <property type="molecule type" value="Genomic_DNA"/>
</dbReference>
<dbReference type="InterPro" id="IPR013783">
    <property type="entry name" value="Ig-like_fold"/>
</dbReference>
<dbReference type="Pfam" id="PF00345">
    <property type="entry name" value="PapD_N"/>
    <property type="match status" value="1"/>
</dbReference>
<dbReference type="HOGENOM" id="CLU_103353_0_0_6"/>
<evidence type="ECO:0000259" key="1">
    <source>
        <dbReference type="Pfam" id="PF00345"/>
    </source>
</evidence>
<dbReference type="OrthoDB" id="7630309at2"/>
<dbReference type="eggNOG" id="COG3121">
    <property type="taxonomic scope" value="Bacteria"/>
</dbReference>
<dbReference type="STRING" id="357804.Ping_3064"/>
<proteinExistence type="predicted"/>
<accession>A1SZ49</accession>
<protein>
    <recommendedName>
        <fullName evidence="1">Pili assembly chaperone N-terminal domain-containing protein</fullName>
    </recommendedName>
</protein>
<dbReference type="GO" id="GO:0071555">
    <property type="term" value="P:cell wall organization"/>
    <property type="evidence" value="ECO:0007669"/>
    <property type="project" value="InterPro"/>
</dbReference>
<dbReference type="AlphaFoldDB" id="A1SZ49"/>
<dbReference type="Proteomes" id="UP000000639">
    <property type="component" value="Chromosome"/>
</dbReference>
<dbReference type="InterPro" id="IPR008962">
    <property type="entry name" value="PapD-like_sf"/>
</dbReference>
<reference evidence="2 3" key="1">
    <citation type="submission" date="2007-01" db="EMBL/GenBank/DDBJ databases">
        <title>Complete sequence of Psychromonas ingrahamii 37.</title>
        <authorList>
            <consortium name="US DOE Joint Genome Institute"/>
            <person name="Copeland A."/>
            <person name="Lucas S."/>
            <person name="Lapidus A."/>
            <person name="Barry K."/>
            <person name="Detter J.C."/>
            <person name="Glavina del Rio T."/>
            <person name="Hammon N."/>
            <person name="Israni S."/>
            <person name="Dalin E."/>
            <person name="Tice H."/>
            <person name="Pitluck S."/>
            <person name="Thompson L.S."/>
            <person name="Brettin T."/>
            <person name="Bruce D."/>
            <person name="Han C."/>
            <person name="Tapia R."/>
            <person name="Schmutz J."/>
            <person name="Larimer F."/>
            <person name="Land M."/>
            <person name="Hauser L."/>
            <person name="Kyrpides N."/>
            <person name="Ivanova N."/>
            <person name="Staley J."/>
            <person name="Richardson P."/>
        </authorList>
    </citation>
    <scope>NUCLEOTIDE SEQUENCE [LARGE SCALE GENOMIC DNA]</scope>
    <source>
        <strain evidence="2 3">37</strain>
    </source>
</reference>
<dbReference type="KEGG" id="pin:Ping_3064"/>
<dbReference type="GO" id="GO:0030288">
    <property type="term" value="C:outer membrane-bounded periplasmic space"/>
    <property type="evidence" value="ECO:0007669"/>
    <property type="project" value="InterPro"/>
</dbReference>
<sequence length="235" mass="26691">MVYQIFYKIMPVLCLLFSSYSFANIRISQSIIDFWPEQIARQDISVFNEGSKRIFVEVTPYEIIKPGTENEKRSYEPNPEKRGLLVSPAKLILEPGEMKIVRFALLGSKDKERIYRTTIKPVPYGEIKSNQKIMVKVLVGYEVLVIARPKNTDSNIQVSIKEGVAIFTNTGNTNALLLNAVQCDSNDDKCTHFPAKRLYPGITHKIPLPYSASVLKYILSTGNKQQHFTLETNSK</sequence>
<name>A1SZ49_PSYIN</name>
<gene>
    <name evidence="2" type="ordered locus">Ping_3064</name>
</gene>
<dbReference type="SUPFAM" id="SSF49354">
    <property type="entry name" value="PapD-like"/>
    <property type="match status" value="1"/>
</dbReference>
<feature type="domain" description="Pili assembly chaperone N-terminal" evidence="1">
    <location>
        <begin position="37"/>
        <end position="151"/>
    </location>
</feature>
<evidence type="ECO:0000313" key="3">
    <source>
        <dbReference type="Proteomes" id="UP000000639"/>
    </source>
</evidence>
<dbReference type="Gene3D" id="2.60.40.10">
    <property type="entry name" value="Immunoglobulins"/>
    <property type="match status" value="1"/>
</dbReference>
<dbReference type="PANTHER" id="PTHR30251:SF4">
    <property type="entry name" value="SLR1668 PROTEIN"/>
    <property type="match status" value="1"/>
</dbReference>
<keyword evidence="3" id="KW-1185">Reference proteome</keyword>
<dbReference type="InterPro" id="IPR050643">
    <property type="entry name" value="Periplasmic_pilus_chap"/>
</dbReference>
<evidence type="ECO:0000313" key="2">
    <source>
        <dbReference type="EMBL" id="ABM04764.1"/>
    </source>
</evidence>
<dbReference type="PANTHER" id="PTHR30251">
    <property type="entry name" value="PILUS ASSEMBLY CHAPERONE"/>
    <property type="match status" value="1"/>
</dbReference>